<organism evidence="1 2">
    <name type="scientific">Sphaerisporangium flaviroseum</name>
    <dbReference type="NCBI Taxonomy" id="509199"/>
    <lineage>
        <taxon>Bacteria</taxon>
        <taxon>Bacillati</taxon>
        <taxon>Actinomycetota</taxon>
        <taxon>Actinomycetes</taxon>
        <taxon>Streptosporangiales</taxon>
        <taxon>Streptosporangiaceae</taxon>
        <taxon>Sphaerisporangium</taxon>
    </lineage>
</organism>
<keyword evidence="2" id="KW-1185">Reference proteome</keyword>
<dbReference type="RefSeq" id="WP_344948926.1">
    <property type="nucleotide sequence ID" value="NZ_BAAAZR010000035.1"/>
</dbReference>
<proteinExistence type="predicted"/>
<evidence type="ECO:0000313" key="2">
    <source>
        <dbReference type="Proteomes" id="UP001500888"/>
    </source>
</evidence>
<dbReference type="Proteomes" id="UP001500888">
    <property type="component" value="Unassembled WGS sequence"/>
</dbReference>
<evidence type="ECO:0000313" key="1">
    <source>
        <dbReference type="EMBL" id="GAA3834075.1"/>
    </source>
</evidence>
<sequence>MYATLVVLLAALTGFGLSHGGPAEFHGRSPDITAADGPLLVKALPSTAQQRIVPPQTGSADLPSSAVSPAGGQVGGLLAGERLAPLHGRAAYEPSLPRAPPAIGL</sequence>
<reference evidence="2" key="1">
    <citation type="journal article" date="2019" name="Int. J. Syst. Evol. Microbiol.">
        <title>The Global Catalogue of Microorganisms (GCM) 10K type strain sequencing project: providing services to taxonomists for standard genome sequencing and annotation.</title>
        <authorList>
            <consortium name="The Broad Institute Genomics Platform"/>
            <consortium name="The Broad Institute Genome Sequencing Center for Infectious Disease"/>
            <person name="Wu L."/>
            <person name="Ma J."/>
        </authorList>
    </citation>
    <scope>NUCLEOTIDE SEQUENCE [LARGE SCALE GENOMIC DNA]</scope>
    <source>
        <strain evidence="2">JCM 16908</strain>
    </source>
</reference>
<accession>A0ABP7J3S0</accession>
<comment type="caution">
    <text evidence="1">The sequence shown here is derived from an EMBL/GenBank/DDBJ whole genome shotgun (WGS) entry which is preliminary data.</text>
</comment>
<protein>
    <submittedName>
        <fullName evidence="1">Uncharacterized protein</fullName>
    </submittedName>
</protein>
<name>A0ABP7J3S0_9ACTN</name>
<gene>
    <name evidence="1" type="ORF">GCM10022226_64290</name>
</gene>
<dbReference type="EMBL" id="BAAAZR010000035">
    <property type="protein sequence ID" value="GAA3834075.1"/>
    <property type="molecule type" value="Genomic_DNA"/>
</dbReference>